<feature type="transmembrane region" description="Helical" evidence="1">
    <location>
        <begin position="77"/>
        <end position="95"/>
    </location>
</feature>
<organism evidence="2 3">
    <name type="scientific">Marinagarivorans cellulosilyticus</name>
    <dbReference type="NCBI Taxonomy" id="2721545"/>
    <lineage>
        <taxon>Bacteria</taxon>
        <taxon>Pseudomonadati</taxon>
        <taxon>Pseudomonadota</taxon>
        <taxon>Gammaproteobacteria</taxon>
        <taxon>Cellvibrionales</taxon>
        <taxon>Cellvibrionaceae</taxon>
        <taxon>Marinagarivorans</taxon>
    </lineage>
</organism>
<sequence>MVQLVIYAIHCTAMLALIAIAVMQVRHLSLRLSLAQLAALLRLDIAYSWSALITLISGFIIWLTGSELPGNLLSQPLFLAKLILFAGVALVSTYPSMTFLKLKNGALMSRMSISPAVIFVVKLEVAMLSVLMLLALAPRIL</sequence>
<proteinExistence type="predicted"/>
<feature type="transmembrane region" description="Helical" evidence="1">
    <location>
        <begin position="6"/>
        <end position="25"/>
    </location>
</feature>
<keyword evidence="1" id="KW-0812">Transmembrane</keyword>
<dbReference type="EMBL" id="AP023086">
    <property type="protein sequence ID" value="BCD96781.1"/>
    <property type="molecule type" value="Genomic_DNA"/>
</dbReference>
<feature type="transmembrane region" description="Helical" evidence="1">
    <location>
        <begin position="116"/>
        <end position="137"/>
    </location>
</feature>
<dbReference type="RefSeq" id="WP_236986266.1">
    <property type="nucleotide sequence ID" value="NZ_AP023086.1"/>
</dbReference>
<dbReference type="KEGG" id="marq:MARGE09_P0981"/>
<gene>
    <name evidence="2" type="ORF">MARGE09_P0981</name>
</gene>
<evidence type="ECO:0000313" key="2">
    <source>
        <dbReference type="EMBL" id="BCD96781.1"/>
    </source>
</evidence>
<dbReference type="Proteomes" id="UP001320119">
    <property type="component" value="Chromosome"/>
</dbReference>
<evidence type="ECO:0000313" key="3">
    <source>
        <dbReference type="Proteomes" id="UP001320119"/>
    </source>
</evidence>
<keyword evidence="3" id="KW-1185">Reference proteome</keyword>
<dbReference type="AlphaFoldDB" id="A0AAN2BJC1"/>
<dbReference type="InterPro" id="IPR018706">
    <property type="entry name" value="DUF2214_membrane"/>
</dbReference>
<reference evidence="2 3" key="1">
    <citation type="journal article" date="2022" name="IScience">
        <title>An ultrasensitive nanofiber-based assay for enzymatic hydrolysis and deep-sea microbial degradation of cellulose.</title>
        <authorList>
            <person name="Tsudome M."/>
            <person name="Tachioka M."/>
            <person name="Miyazaki M."/>
            <person name="Uchimura K."/>
            <person name="Tsuda M."/>
            <person name="Takaki Y."/>
            <person name="Deguchi S."/>
        </authorList>
    </citation>
    <scope>NUCLEOTIDE SEQUENCE [LARGE SCALE GENOMIC DNA]</scope>
    <source>
        <strain evidence="2 3">GE09</strain>
    </source>
</reference>
<dbReference type="Pfam" id="PF09980">
    <property type="entry name" value="DUF2214"/>
    <property type="match status" value="1"/>
</dbReference>
<protein>
    <submittedName>
        <fullName evidence="2">Membrane protein</fullName>
    </submittedName>
</protein>
<keyword evidence="1" id="KW-1133">Transmembrane helix</keyword>
<accession>A0AAN2BJC1</accession>
<evidence type="ECO:0000256" key="1">
    <source>
        <dbReference type="SAM" id="Phobius"/>
    </source>
</evidence>
<name>A0AAN2BJC1_9GAMM</name>
<feature type="transmembrane region" description="Helical" evidence="1">
    <location>
        <begin position="46"/>
        <end position="65"/>
    </location>
</feature>
<keyword evidence="1" id="KW-0472">Membrane</keyword>